<evidence type="ECO:0000259" key="1">
    <source>
        <dbReference type="Pfam" id="PF00931"/>
    </source>
</evidence>
<feature type="domain" description="NB-ARC" evidence="1">
    <location>
        <begin position="9"/>
        <end position="76"/>
    </location>
</feature>
<evidence type="ECO:0000313" key="2">
    <source>
        <dbReference type="EMBL" id="RVW88872.1"/>
    </source>
</evidence>
<proteinExistence type="predicted"/>
<dbReference type="Pfam" id="PF00931">
    <property type="entry name" value="NB-ARC"/>
    <property type="match status" value="1"/>
</dbReference>
<gene>
    <name evidence="2" type="ORF">CK203_045023</name>
</gene>
<dbReference type="InterPro" id="IPR044974">
    <property type="entry name" value="Disease_R_plants"/>
</dbReference>
<dbReference type="InterPro" id="IPR027417">
    <property type="entry name" value="P-loop_NTPase"/>
</dbReference>
<organism evidence="2 3">
    <name type="scientific">Vitis vinifera</name>
    <name type="common">Grape</name>
    <dbReference type="NCBI Taxonomy" id="29760"/>
    <lineage>
        <taxon>Eukaryota</taxon>
        <taxon>Viridiplantae</taxon>
        <taxon>Streptophyta</taxon>
        <taxon>Embryophyta</taxon>
        <taxon>Tracheophyta</taxon>
        <taxon>Spermatophyta</taxon>
        <taxon>Magnoliopsida</taxon>
        <taxon>eudicotyledons</taxon>
        <taxon>Gunneridae</taxon>
        <taxon>Pentapetalae</taxon>
        <taxon>rosids</taxon>
        <taxon>Vitales</taxon>
        <taxon>Vitaceae</taxon>
        <taxon>Viteae</taxon>
        <taxon>Vitis</taxon>
    </lineage>
</organism>
<evidence type="ECO:0000313" key="3">
    <source>
        <dbReference type="Proteomes" id="UP000288805"/>
    </source>
</evidence>
<comment type="caution">
    <text evidence="2">The sequence shown here is derived from an EMBL/GenBank/DDBJ whole genome shotgun (WGS) entry which is preliminary data.</text>
</comment>
<dbReference type="SUPFAM" id="SSF52540">
    <property type="entry name" value="P-loop containing nucleoside triphosphate hydrolases"/>
    <property type="match status" value="1"/>
</dbReference>
<name>A0A438HWN1_VITVI</name>
<dbReference type="Proteomes" id="UP000288805">
    <property type="component" value="Unassembled WGS sequence"/>
</dbReference>
<dbReference type="GO" id="GO:0043531">
    <property type="term" value="F:ADP binding"/>
    <property type="evidence" value="ECO:0007669"/>
    <property type="project" value="InterPro"/>
</dbReference>
<dbReference type="AlphaFoldDB" id="A0A438HWN1"/>
<dbReference type="EMBL" id="QGNW01000169">
    <property type="protein sequence ID" value="RVW88872.1"/>
    <property type="molecule type" value="Genomic_DNA"/>
</dbReference>
<reference evidence="2 3" key="1">
    <citation type="journal article" date="2018" name="PLoS Genet.">
        <title>Population sequencing reveals clonal diversity and ancestral inbreeding in the grapevine cultivar Chardonnay.</title>
        <authorList>
            <person name="Roach M.J."/>
            <person name="Johnson D.L."/>
            <person name="Bohlmann J."/>
            <person name="van Vuuren H.J."/>
            <person name="Jones S.J."/>
            <person name="Pretorius I.S."/>
            <person name="Schmidt S.A."/>
            <person name="Borneman A.R."/>
        </authorList>
    </citation>
    <scope>NUCLEOTIDE SEQUENCE [LARGE SCALE GENOMIC DNA]</scope>
    <source>
        <strain evidence="3">cv. Chardonnay</strain>
        <tissue evidence="2">Leaf</tissue>
    </source>
</reference>
<dbReference type="GO" id="GO:0006952">
    <property type="term" value="P:defense response"/>
    <property type="evidence" value="ECO:0007669"/>
    <property type="project" value="InterPro"/>
</dbReference>
<protein>
    <recommendedName>
        <fullName evidence="1">NB-ARC domain-containing protein</fullName>
    </recommendedName>
</protein>
<dbReference type="Gene3D" id="3.40.50.300">
    <property type="entry name" value="P-loop containing nucleotide triphosphate hydrolases"/>
    <property type="match status" value="1"/>
</dbReference>
<dbReference type="InterPro" id="IPR002182">
    <property type="entry name" value="NB-ARC"/>
</dbReference>
<dbReference type="PANTHER" id="PTHR11017">
    <property type="entry name" value="LEUCINE-RICH REPEAT-CONTAINING PROTEIN"/>
    <property type="match status" value="1"/>
</dbReference>
<sequence length="90" mass="10049">MVSLMPIDSNDVRVIGIYGIDGIGKTTLAKVVYNKIVHQFDGASFLLNISSREKAYESIQACQMMEELLEQVMEKLMEAQIHEEPSFGAP</sequence>
<accession>A0A438HWN1</accession>
<dbReference type="PANTHER" id="PTHR11017:SF570">
    <property type="entry name" value="DISEASE RESISTANCE PROTEIN (TIR-NBS CLASS)-RELATED"/>
    <property type="match status" value="1"/>
</dbReference>